<dbReference type="GO" id="GO:0005737">
    <property type="term" value="C:cytoplasm"/>
    <property type="evidence" value="ECO:0007669"/>
    <property type="project" value="TreeGrafter"/>
</dbReference>
<dbReference type="PROSITE" id="PS50297">
    <property type="entry name" value="ANK_REP_REGION"/>
    <property type="match status" value="2"/>
</dbReference>
<feature type="repeat" description="ANK" evidence="3">
    <location>
        <begin position="237"/>
        <end position="266"/>
    </location>
</feature>
<keyword evidence="1" id="KW-0677">Repeat</keyword>
<dbReference type="SUPFAM" id="SSF48403">
    <property type="entry name" value="Ankyrin repeat"/>
    <property type="match status" value="1"/>
</dbReference>
<dbReference type="PANTHER" id="PTHR24198:SF165">
    <property type="entry name" value="ANKYRIN REPEAT-CONTAINING PROTEIN-RELATED"/>
    <property type="match status" value="1"/>
</dbReference>
<feature type="repeat" description="ANK" evidence="3">
    <location>
        <begin position="204"/>
        <end position="236"/>
    </location>
</feature>
<protein>
    <submittedName>
        <fullName evidence="4">Uncharacterized protein</fullName>
    </submittedName>
</protein>
<proteinExistence type="predicted"/>
<evidence type="ECO:0000313" key="4">
    <source>
        <dbReference type="EMBL" id="CEM21962.1"/>
    </source>
</evidence>
<dbReference type="VEuPathDB" id="CryptoDB:Cvel_19840"/>
<dbReference type="PROSITE" id="PS50088">
    <property type="entry name" value="ANK_REPEAT"/>
    <property type="match status" value="2"/>
</dbReference>
<dbReference type="PhylomeDB" id="A0A0G4G1N7"/>
<dbReference type="InterPro" id="IPR036770">
    <property type="entry name" value="Ankyrin_rpt-contain_sf"/>
</dbReference>
<dbReference type="EMBL" id="CDMZ01000812">
    <property type="protein sequence ID" value="CEM21962.1"/>
    <property type="molecule type" value="Genomic_DNA"/>
</dbReference>
<evidence type="ECO:0000256" key="2">
    <source>
        <dbReference type="ARBA" id="ARBA00023043"/>
    </source>
</evidence>
<reference evidence="4" key="1">
    <citation type="submission" date="2014-11" db="EMBL/GenBank/DDBJ databases">
        <authorList>
            <person name="Otto D Thomas"/>
            <person name="Naeem Raeece"/>
        </authorList>
    </citation>
    <scope>NUCLEOTIDE SEQUENCE</scope>
</reference>
<sequence>MEHSAVTLAPVCQGLKALAERLIEIVGIVQHTDALLGTFKFFDSLQDSSAFFELLPSEAAVLDRLKQQVEDLSRIVRVELNPIVNAYYRIDLQPFLDYDVCKHLQSFQVVSADMLRETLNAFMETGGEEERADLELLLKVGAELDGLLKVPAYGRRPQNGPRHGLLEETALLRVVVFGSVEVVKMLLQVGAGLEACREVVGDLGEERALHIACREGRPELAEILVDGGAEVNAVTNLGLTPLYYAAQRGHAGIVKFLLTRDADLHA</sequence>
<dbReference type="PANTHER" id="PTHR24198">
    <property type="entry name" value="ANKYRIN REPEAT AND PROTEIN KINASE DOMAIN-CONTAINING PROTEIN"/>
    <property type="match status" value="1"/>
</dbReference>
<dbReference type="AlphaFoldDB" id="A0A0G4G1N7"/>
<dbReference type="SMART" id="SM00248">
    <property type="entry name" value="ANK"/>
    <property type="match status" value="3"/>
</dbReference>
<keyword evidence="2 3" id="KW-0040">ANK repeat</keyword>
<name>A0A0G4G1N7_9ALVE</name>
<dbReference type="Gene3D" id="1.25.40.20">
    <property type="entry name" value="Ankyrin repeat-containing domain"/>
    <property type="match status" value="1"/>
</dbReference>
<evidence type="ECO:0000256" key="1">
    <source>
        <dbReference type="ARBA" id="ARBA00022737"/>
    </source>
</evidence>
<gene>
    <name evidence="4" type="ORF">Cvel_19840</name>
</gene>
<dbReference type="InterPro" id="IPR002110">
    <property type="entry name" value="Ankyrin_rpt"/>
</dbReference>
<evidence type="ECO:0000256" key="3">
    <source>
        <dbReference type="PROSITE-ProRule" id="PRU00023"/>
    </source>
</evidence>
<organism evidence="4">
    <name type="scientific">Chromera velia CCMP2878</name>
    <dbReference type="NCBI Taxonomy" id="1169474"/>
    <lineage>
        <taxon>Eukaryota</taxon>
        <taxon>Sar</taxon>
        <taxon>Alveolata</taxon>
        <taxon>Colpodellida</taxon>
        <taxon>Chromeraceae</taxon>
        <taxon>Chromera</taxon>
    </lineage>
</organism>
<accession>A0A0G4G1N7</accession>
<dbReference type="Pfam" id="PF12796">
    <property type="entry name" value="Ank_2"/>
    <property type="match status" value="1"/>
</dbReference>